<evidence type="ECO:0000259" key="9">
    <source>
        <dbReference type="Pfam" id="PF13742"/>
    </source>
</evidence>
<keyword evidence="4 5" id="KW-0269">Exonuclease</keyword>
<evidence type="ECO:0000256" key="6">
    <source>
        <dbReference type="RuleBase" id="RU004355"/>
    </source>
</evidence>
<keyword evidence="11" id="KW-1185">Reference proteome</keyword>
<keyword evidence="2 5" id="KW-0540">Nuclease</keyword>
<comment type="catalytic activity">
    <reaction evidence="5 6">
        <text>Exonucleolytic cleavage in either 5'- to 3'- or 3'- to 5'-direction to yield nucleoside 5'-phosphates.</text>
        <dbReference type="EC" id="3.1.11.6"/>
    </reaction>
</comment>
<evidence type="ECO:0000313" key="10">
    <source>
        <dbReference type="EMBL" id="POQ98199.1"/>
    </source>
</evidence>
<keyword evidence="1 5" id="KW-0963">Cytoplasm</keyword>
<dbReference type="InterPro" id="IPR020579">
    <property type="entry name" value="Exonuc_VII_lsu_C"/>
</dbReference>
<evidence type="ECO:0000256" key="5">
    <source>
        <dbReference type="HAMAP-Rule" id="MF_00378"/>
    </source>
</evidence>
<evidence type="ECO:0000256" key="1">
    <source>
        <dbReference type="ARBA" id="ARBA00022490"/>
    </source>
</evidence>
<dbReference type="GO" id="GO:0009318">
    <property type="term" value="C:exodeoxyribonuclease VII complex"/>
    <property type="evidence" value="ECO:0007669"/>
    <property type="project" value="UniProtKB-UniRule"/>
</dbReference>
<protein>
    <recommendedName>
        <fullName evidence="5">Exodeoxyribonuclease 7 large subunit</fullName>
        <ecNumber evidence="5">3.1.11.6</ecNumber>
    </recommendedName>
    <alternativeName>
        <fullName evidence="5">Exodeoxyribonuclease VII large subunit</fullName>
        <shortName evidence="5">Exonuclease VII large subunit</shortName>
    </alternativeName>
</protein>
<dbReference type="GO" id="GO:0003676">
    <property type="term" value="F:nucleic acid binding"/>
    <property type="evidence" value="ECO:0007669"/>
    <property type="project" value="InterPro"/>
</dbReference>
<gene>
    <name evidence="5" type="primary">xseA</name>
    <name evidence="10" type="ORF">AU468_14280</name>
</gene>
<evidence type="ECO:0000256" key="7">
    <source>
        <dbReference type="SAM" id="MobiDB-lite"/>
    </source>
</evidence>
<dbReference type="InterPro" id="IPR025824">
    <property type="entry name" value="OB-fold_nuc-bd_dom"/>
</dbReference>
<dbReference type="GO" id="GO:0005737">
    <property type="term" value="C:cytoplasm"/>
    <property type="evidence" value="ECO:0007669"/>
    <property type="project" value="UniProtKB-SubCell"/>
</dbReference>
<evidence type="ECO:0000259" key="8">
    <source>
        <dbReference type="Pfam" id="PF02601"/>
    </source>
</evidence>
<dbReference type="CDD" id="cd04489">
    <property type="entry name" value="ExoVII_LU_OBF"/>
    <property type="match status" value="1"/>
</dbReference>
<dbReference type="GO" id="GO:0006308">
    <property type="term" value="P:DNA catabolic process"/>
    <property type="evidence" value="ECO:0007669"/>
    <property type="project" value="UniProtKB-UniRule"/>
</dbReference>
<evidence type="ECO:0000256" key="4">
    <source>
        <dbReference type="ARBA" id="ARBA00022839"/>
    </source>
</evidence>
<dbReference type="PANTHER" id="PTHR30008:SF0">
    <property type="entry name" value="EXODEOXYRIBONUCLEASE 7 LARGE SUBUNIT"/>
    <property type="match status" value="1"/>
</dbReference>
<dbReference type="Pfam" id="PF13742">
    <property type="entry name" value="tRNA_anti_2"/>
    <property type="match status" value="1"/>
</dbReference>
<keyword evidence="3 5" id="KW-0378">Hydrolase</keyword>
<dbReference type="Pfam" id="PF02601">
    <property type="entry name" value="Exonuc_VII_L"/>
    <property type="match status" value="1"/>
</dbReference>
<dbReference type="HAMAP" id="MF_00378">
    <property type="entry name" value="Exonuc_7_L"/>
    <property type="match status" value="1"/>
</dbReference>
<name>A0A2S4JFC3_9SPIO</name>
<proteinExistence type="inferred from homology"/>
<accession>A0A2S4JFC3</accession>
<dbReference type="AlphaFoldDB" id="A0A2S4JFC3"/>
<evidence type="ECO:0000256" key="2">
    <source>
        <dbReference type="ARBA" id="ARBA00022722"/>
    </source>
</evidence>
<dbReference type="GO" id="GO:0008855">
    <property type="term" value="F:exodeoxyribonuclease VII activity"/>
    <property type="evidence" value="ECO:0007669"/>
    <property type="project" value="UniProtKB-UniRule"/>
</dbReference>
<reference evidence="11" key="1">
    <citation type="submission" date="2015-12" db="EMBL/GenBank/DDBJ databases">
        <authorList>
            <person name="Lodha T.D."/>
            <person name="Chintalapati S."/>
            <person name="Chintalapati V.R."/>
            <person name="Sravanthi T."/>
        </authorList>
    </citation>
    <scope>NUCLEOTIDE SEQUENCE [LARGE SCALE GENOMIC DNA]</scope>
    <source>
        <strain evidence="11">JC133</strain>
    </source>
</reference>
<sequence>MIDPMIDPIPGQTGDDRGWSSVLQVSQLTAAIKRILEDRFPEVTVEGEISNFRPASSGHWYFSLKDNSAVIQCALFRGAANRVDFDPRDGDLVRVTASVSVYPPRGSYQLIVRHMSRAGQGRILALLEERKRSLAARGLFDRSRPLPYAPRTLAVITSPGGAAIRDILQILQRRGAGVDVRILPAAVQGAAAGEEIARMVGYANRHRLGEVILVTRGGGSLEDLLPFSEEAVVLAIAASEIPVISAVGHEIDWALSDFAADYRAPTPSAAAEVVCAGEEEILNRLRGAGRSLVREYLGRLDRLGSRLERVSTEELRYRYRNYVQPWYQRLDSARESLQGSIEKRLDEARRRLAICLERVESSSPFLPLERGYAIVRGHSSGAITTRAAEITEETLDLQFHDATVTVRRHRPKEEPAASGTVPDGRAPDGESPDRKNPTKGDSKKKTPNESVPNERRQNDEDL</sequence>
<comment type="subunit">
    <text evidence="5">Heterooligomer composed of large and small subunits.</text>
</comment>
<comment type="caution">
    <text evidence="10">The sequence shown here is derived from an EMBL/GenBank/DDBJ whole genome shotgun (WGS) entry which is preliminary data.</text>
</comment>
<feature type="region of interest" description="Disordered" evidence="7">
    <location>
        <begin position="405"/>
        <end position="462"/>
    </location>
</feature>
<dbReference type="Proteomes" id="UP000237350">
    <property type="component" value="Unassembled WGS sequence"/>
</dbReference>
<dbReference type="EMBL" id="LPWH01000127">
    <property type="protein sequence ID" value="POQ98199.1"/>
    <property type="molecule type" value="Genomic_DNA"/>
</dbReference>
<evidence type="ECO:0000256" key="3">
    <source>
        <dbReference type="ARBA" id="ARBA00022801"/>
    </source>
</evidence>
<comment type="similarity">
    <text evidence="5 6">Belongs to the XseA family.</text>
</comment>
<dbReference type="InterPro" id="IPR003753">
    <property type="entry name" value="Exonuc_VII_L"/>
</dbReference>
<organism evidence="10 11">
    <name type="scientific">Alkalispirochaeta sphaeroplastigenens</name>
    <dbReference type="NCBI Taxonomy" id="1187066"/>
    <lineage>
        <taxon>Bacteria</taxon>
        <taxon>Pseudomonadati</taxon>
        <taxon>Spirochaetota</taxon>
        <taxon>Spirochaetia</taxon>
        <taxon>Spirochaetales</taxon>
        <taxon>Spirochaetaceae</taxon>
        <taxon>Alkalispirochaeta</taxon>
    </lineage>
</organism>
<comment type="subcellular location">
    <subcellularLocation>
        <location evidence="5 6">Cytoplasm</location>
    </subcellularLocation>
</comment>
<dbReference type="PANTHER" id="PTHR30008">
    <property type="entry name" value="EXODEOXYRIBONUCLEASE 7 LARGE SUBUNIT"/>
    <property type="match status" value="1"/>
</dbReference>
<feature type="domain" description="Exonuclease VII large subunit C-terminal" evidence="8">
    <location>
        <begin position="141"/>
        <end position="359"/>
    </location>
</feature>
<feature type="domain" description="OB-fold nucleic acid binding" evidence="9">
    <location>
        <begin position="23"/>
        <end position="115"/>
    </location>
</feature>
<feature type="compositionally biased region" description="Basic and acidic residues" evidence="7">
    <location>
        <begin position="425"/>
        <end position="462"/>
    </location>
</feature>
<comment type="function">
    <text evidence="5">Bidirectionally degrades single-stranded DNA into large acid-insoluble oligonucleotides, which are then degraded further into small acid-soluble oligonucleotides.</text>
</comment>
<evidence type="ECO:0000313" key="11">
    <source>
        <dbReference type="Proteomes" id="UP000237350"/>
    </source>
</evidence>
<dbReference type="EC" id="3.1.11.6" evidence="5"/>
<dbReference type="NCBIfam" id="TIGR00237">
    <property type="entry name" value="xseA"/>
    <property type="match status" value="1"/>
</dbReference>